<protein>
    <submittedName>
        <fullName evidence="1">Uncharacterized protein</fullName>
    </submittedName>
</protein>
<dbReference type="EMBL" id="MU006351">
    <property type="protein sequence ID" value="KAF2845212.1"/>
    <property type="molecule type" value="Genomic_DNA"/>
</dbReference>
<dbReference type="AlphaFoldDB" id="A0A6A7APY6"/>
<evidence type="ECO:0000313" key="2">
    <source>
        <dbReference type="Proteomes" id="UP000799423"/>
    </source>
</evidence>
<reference evidence="1" key="1">
    <citation type="submission" date="2020-01" db="EMBL/GenBank/DDBJ databases">
        <authorList>
            <consortium name="DOE Joint Genome Institute"/>
            <person name="Haridas S."/>
            <person name="Albert R."/>
            <person name="Binder M."/>
            <person name="Bloem J."/>
            <person name="Labutti K."/>
            <person name="Salamov A."/>
            <person name="Andreopoulos B."/>
            <person name="Baker S.E."/>
            <person name="Barry K."/>
            <person name="Bills G."/>
            <person name="Bluhm B.H."/>
            <person name="Cannon C."/>
            <person name="Castanera R."/>
            <person name="Culley D.E."/>
            <person name="Daum C."/>
            <person name="Ezra D."/>
            <person name="Gonzalez J.B."/>
            <person name="Henrissat B."/>
            <person name="Kuo A."/>
            <person name="Liang C."/>
            <person name="Lipzen A."/>
            <person name="Lutzoni F."/>
            <person name="Magnuson J."/>
            <person name="Mondo S."/>
            <person name="Nolan M."/>
            <person name="Ohm R."/>
            <person name="Pangilinan J."/>
            <person name="Park H.-J."/>
            <person name="Ramirez L."/>
            <person name="Alfaro M."/>
            <person name="Sun H."/>
            <person name="Tritt A."/>
            <person name="Yoshinaga Y."/>
            <person name="Zwiers L.-H."/>
            <person name="Turgeon B.G."/>
            <person name="Goodwin S.B."/>
            <person name="Spatafora J.W."/>
            <person name="Crous P.W."/>
            <person name="Grigoriev I.V."/>
        </authorList>
    </citation>
    <scope>NUCLEOTIDE SEQUENCE</scope>
    <source>
        <strain evidence="1">IPT5</strain>
    </source>
</reference>
<accession>A0A6A7APY6</accession>
<sequence length="121" mass="13395">MYLVVLLLATLTLAVPTPQEGVNTATITHLYLCKDASFQGECTNLHLEASNCQNIETSFVKQVSSAGPDNGTFCTLYSDFDCHGQALPFTYPGIRKLERYRFADLLSSVRCDFITGWANHP</sequence>
<keyword evidence="2" id="KW-1185">Reference proteome</keyword>
<gene>
    <name evidence="1" type="ORF">T440DRAFT_280413</name>
</gene>
<name>A0A6A7APY6_9PLEO</name>
<dbReference type="Gene3D" id="2.60.20.10">
    <property type="entry name" value="Crystallins"/>
    <property type="match status" value="1"/>
</dbReference>
<organism evidence="1 2">
    <name type="scientific">Plenodomus tracheiphilus IPT5</name>
    <dbReference type="NCBI Taxonomy" id="1408161"/>
    <lineage>
        <taxon>Eukaryota</taxon>
        <taxon>Fungi</taxon>
        <taxon>Dikarya</taxon>
        <taxon>Ascomycota</taxon>
        <taxon>Pezizomycotina</taxon>
        <taxon>Dothideomycetes</taxon>
        <taxon>Pleosporomycetidae</taxon>
        <taxon>Pleosporales</taxon>
        <taxon>Pleosporineae</taxon>
        <taxon>Leptosphaeriaceae</taxon>
        <taxon>Plenodomus</taxon>
    </lineage>
</organism>
<dbReference type="Proteomes" id="UP000799423">
    <property type="component" value="Unassembled WGS sequence"/>
</dbReference>
<proteinExistence type="predicted"/>
<dbReference type="OrthoDB" id="2910287at2759"/>
<evidence type="ECO:0000313" key="1">
    <source>
        <dbReference type="EMBL" id="KAF2845212.1"/>
    </source>
</evidence>